<dbReference type="GO" id="GO:0051016">
    <property type="term" value="P:barbed-end actin filament capping"/>
    <property type="evidence" value="ECO:0007669"/>
    <property type="project" value="TreeGrafter"/>
</dbReference>
<protein>
    <recommendedName>
        <fullName evidence="6">DUF4045 domain-containing protein</fullName>
    </recommendedName>
</protein>
<feature type="compositionally biased region" description="Low complexity" evidence="1">
    <location>
        <begin position="677"/>
        <end position="693"/>
    </location>
</feature>
<dbReference type="OrthoDB" id="6375767at2759"/>
<feature type="compositionally biased region" description="Basic residues" evidence="1">
    <location>
        <begin position="605"/>
        <end position="616"/>
    </location>
</feature>
<feature type="compositionally biased region" description="Low complexity" evidence="1">
    <location>
        <begin position="497"/>
        <end position="513"/>
    </location>
</feature>
<feature type="compositionally biased region" description="Polar residues" evidence="1">
    <location>
        <begin position="226"/>
        <end position="247"/>
    </location>
</feature>
<dbReference type="GO" id="GO:0005737">
    <property type="term" value="C:cytoplasm"/>
    <property type="evidence" value="ECO:0007669"/>
    <property type="project" value="TreeGrafter"/>
</dbReference>
<dbReference type="Pfam" id="PF13254">
    <property type="entry name" value="DUF4045"/>
    <property type="match status" value="2"/>
</dbReference>
<organism evidence="4 5">
    <name type="scientific">Ophiocordyceps australis</name>
    <dbReference type="NCBI Taxonomy" id="1399860"/>
    <lineage>
        <taxon>Eukaryota</taxon>
        <taxon>Fungi</taxon>
        <taxon>Dikarya</taxon>
        <taxon>Ascomycota</taxon>
        <taxon>Pezizomycotina</taxon>
        <taxon>Sordariomycetes</taxon>
        <taxon>Hypocreomycetidae</taxon>
        <taxon>Hypocreales</taxon>
        <taxon>Ophiocordycipitaceae</taxon>
        <taxon>Ophiocordyceps</taxon>
    </lineage>
</organism>
<reference evidence="4 5" key="1">
    <citation type="submission" date="2017-06" db="EMBL/GenBank/DDBJ databases">
        <title>Ant-infecting Ophiocordyceps genomes reveal a high diversity of potential behavioral manipulation genes and a possible major role for enterotoxins.</title>
        <authorList>
            <person name="De Bekker C."/>
            <person name="Evans H.C."/>
            <person name="Brachmann A."/>
            <person name="Hughes D.P."/>
        </authorList>
    </citation>
    <scope>NUCLEOTIDE SEQUENCE [LARGE SCALE GENOMIC DNA]</scope>
    <source>
        <strain evidence="4 5">1348a</strain>
    </source>
</reference>
<feature type="compositionally biased region" description="Basic and acidic residues" evidence="1">
    <location>
        <begin position="207"/>
        <end position="223"/>
    </location>
</feature>
<evidence type="ECO:0000259" key="2">
    <source>
        <dbReference type="Pfam" id="PF13254"/>
    </source>
</evidence>
<dbReference type="GO" id="GO:0051014">
    <property type="term" value="P:actin filament severing"/>
    <property type="evidence" value="ECO:0007669"/>
    <property type="project" value="TreeGrafter"/>
</dbReference>
<dbReference type="PANTHER" id="PTHR11977">
    <property type="entry name" value="VILLIN"/>
    <property type="match status" value="1"/>
</dbReference>
<dbReference type="GO" id="GO:0015629">
    <property type="term" value="C:actin cytoskeleton"/>
    <property type="evidence" value="ECO:0007669"/>
    <property type="project" value="TreeGrafter"/>
</dbReference>
<evidence type="ECO:0000313" key="4">
    <source>
        <dbReference type="EMBL" id="PHH79876.1"/>
    </source>
</evidence>
<dbReference type="InterPro" id="IPR025118">
    <property type="entry name" value="DUF4045"/>
</dbReference>
<dbReference type="Pfam" id="PF25480">
    <property type="entry name" value="DUF7904"/>
    <property type="match status" value="1"/>
</dbReference>
<dbReference type="Gene3D" id="3.40.20.10">
    <property type="entry name" value="Severin"/>
    <property type="match status" value="3"/>
</dbReference>
<accession>A0A2C5ZIS3</accession>
<feature type="region of interest" description="Disordered" evidence="1">
    <location>
        <begin position="459"/>
        <end position="550"/>
    </location>
</feature>
<dbReference type="GO" id="GO:0051015">
    <property type="term" value="F:actin filament binding"/>
    <property type="evidence" value="ECO:0007669"/>
    <property type="project" value="InterPro"/>
</dbReference>
<feature type="compositionally biased region" description="Low complexity" evidence="1">
    <location>
        <begin position="468"/>
        <end position="482"/>
    </location>
</feature>
<dbReference type="GO" id="GO:0008154">
    <property type="term" value="P:actin polymerization or depolymerization"/>
    <property type="evidence" value="ECO:0007669"/>
    <property type="project" value="TreeGrafter"/>
</dbReference>
<feature type="compositionally biased region" description="Low complexity" evidence="1">
    <location>
        <begin position="617"/>
        <end position="630"/>
    </location>
</feature>
<feature type="compositionally biased region" description="Low complexity" evidence="1">
    <location>
        <begin position="855"/>
        <end position="866"/>
    </location>
</feature>
<sequence>MALSSSPTKENEAPDAPQAGKRSSGTTRPARSSTLSWQRRPNSRPSSRPLSMVAAQNATNRPLDRPSESEEATTEHTAQALGSKDPDTRPAPKPTLDNSPLHEVQTEHGHGPNMGSSIPQGLASQFDGAGDEKPDAPPAQPPSPTKGKGGFVQSAMMKRSDSVKRWSVTSPPPLNRADSVAGSRTPVSATRPSSITTPTSSQPTGPPRDKEAKQDPAAKRDDDASLPTSPTKTMDSRRWSPTKSSWLESALNKPESPKSATKPSPSQPAWMVELNKAKAERAGNAAHKHQVSIGGLMRQSPVGEVARPNTTGLGGIYSPPPNVTRPVKPSSLVGDKKTGSNDSEKAMGDDGTGGKTPQPVTSPPGVKLKGTAADSPPKKDFRANLKPRSATQDSAKTDEPEFKNVFGNLRRTKTQNYVAPDELKANITRGKAALNVTDGPRKSERKDEFKDAILKKRQDFEKKQAQGKGVVATKASSSAADKAVPEGLAKRAELDKAASGASTAASSRPASEAGDADIKSRPVSTEAEPRGPAPAKAVPQGRVGGGGIANKLADRFNPALAGMLARGPPLAAAGGNGESRSQPGSGAGGGLTEPGVPGPQLTHMTKGRARGPRRKAPSGSAATATTLSKAKTVDEAPAEAAKPTTLPQTPAEAAKPTTLPQTPAEAAKAKIAKEAPAEAAKPTTLPKTPAETAVQQTAAAKSTLGNKPTLDTPGQVSAQQTKEPGSPGKKSRAPSPEKKTQEEASRPGKLDAKRMSLFLDDAKAATHERTASQSPTKDGGDLVPSPTRSDRDGLPSMREAALRTSQPPSPTKFWSAPRSKSRPGSSAGAGDGVGKPPRPGSVITGRSAAHASQTASPMASPSKSASDVSSLLTQFFGPPQPRKEARVDAADIVMTRPRSGGRIDTISTQIVRMLGDGKKLPVSAQNERVLFEHDMYVCAHHYCGETGAKAFDLYFWVGDQVGDAAASDALVFVQREARALGGRLVRLQQGKETAEFVQALGGVMIVRRGSSNKYDSLAPNMLCGRRFLGQVVFDQVDFASSSLCSGFVYLITQAGTCFLWKGKGSDVAEVSCARLVGIDMALTGALVEYDEGSEPESFWRLFGDGAAACPQSADHWRLKPSYDRYSSRLFVSDAHACQQIVEIAPFCQSDLVPDAIYIIDAFFEVYIIVGERANSQYASFRNALDFAQEYAILAAGMEDRPFVPVSTVVLEGIPRDMKPVFRKWDDARSPTLTHQPQQGLRRGRSLRVLTLTQALQAVSD</sequence>
<evidence type="ECO:0000313" key="5">
    <source>
        <dbReference type="Proteomes" id="UP000224854"/>
    </source>
</evidence>
<feature type="compositionally biased region" description="Polar residues" evidence="1">
    <location>
        <begin position="712"/>
        <end position="723"/>
    </location>
</feature>
<comment type="caution">
    <text evidence="4">The sequence shown here is derived from an EMBL/GenBank/DDBJ whole genome shotgun (WGS) entry which is preliminary data.</text>
</comment>
<dbReference type="GO" id="GO:0005546">
    <property type="term" value="F:phosphatidylinositol-4,5-bisphosphate binding"/>
    <property type="evidence" value="ECO:0007669"/>
    <property type="project" value="TreeGrafter"/>
</dbReference>
<feature type="domain" description="DUF7904" evidence="3">
    <location>
        <begin position="909"/>
        <end position="1008"/>
    </location>
</feature>
<dbReference type="AlphaFoldDB" id="A0A2C5ZIS3"/>
<feature type="compositionally biased region" description="Basic and acidic residues" evidence="1">
    <location>
        <begin position="667"/>
        <end position="676"/>
    </location>
</feature>
<dbReference type="SUPFAM" id="SSF55753">
    <property type="entry name" value="Actin depolymerizing proteins"/>
    <property type="match status" value="3"/>
</dbReference>
<dbReference type="PANTHER" id="PTHR11977:SF133">
    <property type="entry name" value="DUF4045 DOMAIN-CONTAINING PROTEIN"/>
    <property type="match status" value="1"/>
</dbReference>
<feature type="domain" description="DUF4045" evidence="2">
    <location>
        <begin position="138"/>
        <end position="460"/>
    </location>
</feature>
<feature type="compositionally biased region" description="Polar residues" evidence="1">
    <location>
        <begin position="114"/>
        <end position="123"/>
    </location>
</feature>
<dbReference type="EMBL" id="NJEU01000172">
    <property type="protein sequence ID" value="PHH79876.1"/>
    <property type="molecule type" value="Genomic_DNA"/>
</dbReference>
<feature type="compositionally biased region" description="Low complexity" evidence="1">
    <location>
        <begin position="39"/>
        <end position="51"/>
    </location>
</feature>
<evidence type="ECO:0000259" key="3">
    <source>
        <dbReference type="Pfam" id="PF25480"/>
    </source>
</evidence>
<dbReference type="PRINTS" id="PR00597">
    <property type="entry name" value="GELSOLIN"/>
</dbReference>
<feature type="region of interest" description="Disordered" evidence="1">
    <location>
        <begin position="565"/>
        <end position="866"/>
    </location>
</feature>
<proteinExistence type="predicted"/>
<gene>
    <name evidence="4" type="ORF">CDD82_2130</name>
</gene>
<dbReference type="InterPro" id="IPR007122">
    <property type="entry name" value="Villin/Gelsolin"/>
</dbReference>
<feature type="domain" description="DUF4045" evidence="2">
    <location>
        <begin position="3"/>
        <end position="90"/>
    </location>
</feature>
<keyword evidence="5" id="KW-1185">Reference proteome</keyword>
<feature type="compositionally biased region" description="Basic and acidic residues" evidence="1">
    <location>
        <begin position="735"/>
        <end position="770"/>
    </location>
</feature>
<evidence type="ECO:0008006" key="6">
    <source>
        <dbReference type="Google" id="ProtNLM"/>
    </source>
</evidence>
<dbReference type="InterPro" id="IPR029006">
    <property type="entry name" value="ADF-H/Gelsolin-like_dom_sf"/>
</dbReference>
<evidence type="ECO:0000256" key="1">
    <source>
        <dbReference type="SAM" id="MobiDB-lite"/>
    </source>
</evidence>
<feature type="compositionally biased region" description="Basic and acidic residues" evidence="1">
    <location>
        <begin position="334"/>
        <end position="348"/>
    </location>
</feature>
<feature type="region of interest" description="Disordered" evidence="1">
    <location>
        <begin position="1"/>
        <end position="401"/>
    </location>
</feature>
<feature type="compositionally biased region" description="Polar residues" evidence="1">
    <location>
        <begin position="21"/>
        <end position="37"/>
    </location>
</feature>
<feature type="compositionally biased region" description="Low complexity" evidence="1">
    <location>
        <begin position="188"/>
        <end position="203"/>
    </location>
</feature>
<name>A0A2C5ZIS3_9HYPO</name>
<dbReference type="InterPro" id="IPR057226">
    <property type="entry name" value="DUF7904"/>
</dbReference>
<feature type="compositionally biased region" description="Polar residues" evidence="1">
    <location>
        <begin position="694"/>
        <end position="706"/>
    </location>
</feature>
<dbReference type="SMART" id="SM00262">
    <property type="entry name" value="GEL"/>
    <property type="match status" value="3"/>
</dbReference>
<dbReference type="Proteomes" id="UP000224854">
    <property type="component" value="Unassembled WGS sequence"/>
</dbReference>